<evidence type="ECO:0000313" key="2">
    <source>
        <dbReference type="EMBL" id="KAK4029815.1"/>
    </source>
</evidence>
<evidence type="ECO:0000313" key="3">
    <source>
        <dbReference type="Proteomes" id="UP001234178"/>
    </source>
</evidence>
<keyword evidence="3" id="KW-1185">Reference proteome</keyword>
<comment type="caution">
    <text evidence="2">The sequence shown here is derived from an EMBL/GenBank/DDBJ whole genome shotgun (WGS) entry which is preliminary data.</text>
</comment>
<name>A0ABR0AXF4_9CRUS</name>
<protein>
    <submittedName>
        <fullName evidence="2">Uncharacterized protein</fullName>
    </submittedName>
</protein>
<accession>A0ABR0AXF4</accession>
<proteinExistence type="predicted"/>
<dbReference type="Proteomes" id="UP001234178">
    <property type="component" value="Unassembled WGS sequence"/>
</dbReference>
<organism evidence="2 3">
    <name type="scientific">Daphnia magna</name>
    <dbReference type="NCBI Taxonomy" id="35525"/>
    <lineage>
        <taxon>Eukaryota</taxon>
        <taxon>Metazoa</taxon>
        <taxon>Ecdysozoa</taxon>
        <taxon>Arthropoda</taxon>
        <taxon>Crustacea</taxon>
        <taxon>Branchiopoda</taxon>
        <taxon>Diplostraca</taxon>
        <taxon>Cladocera</taxon>
        <taxon>Anomopoda</taxon>
        <taxon>Daphniidae</taxon>
        <taxon>Daphnia</taxon>
    </lineage>
</organism>
<dbReference type="EMBL" id="JAOYFB010000039">
    <property type="protein sequence ID" value="KAK4029815.1"/>
    <property type="molecule type" value="Genomic_DNA"/>
</dbReference>
<gene>
    <name evidence="2" type="ORF">OUZ56_022775</name>
</gene>
<feature type="region of interest" description="Disordered" evidence="1">
    <location>
        <begin position="16"/>
        <end position="51"/>
    </location>
</feature>
<reference evidence="2 3" key="1">
    <citation type="journal article" date="2023" name="Nucleic Acids Res.">
        <title>The hologenome of Daphnia magna reveals possible DNA methylation and microbiome-mediated evolution of the host genome.</title>
        <authorList>
            <person name="Chaturvedi A."/>
            <person name="Li X."/>
            <person name="Dhandapani V."/>
            <person name="Marshall H."/>
            <person name="Kissane S."/>
            <person name="Cuenca-Cambronero M."/>
            <person name="Asole G."/>
            <person name="Calvet F."/>
            <person name="Ruiz-Romero M."/>
            <person name="Marangio P."/>
            <person name="Guigo R."/>
            <person name="Rago D."/>
            <person name="Mirbahai L."/>
            <person name="Eastwood N."/>
            <person name="Colbourne J.K."/>
            <person name="Zhou J."/>
            <person name="Mallon E."/>
            <person name="Orsini L."/>
        </authorList>
    </citation>
    <scope>NUCLEOTIDE SEQUENCE [LARGE SCALE GENOMIC DNA]</scope>
    <source>
        <strain evidence="2">LRV0_1</strain>
    </source>
</reference>
<evidence type="ECO:0000256" key="1">
    <source>
        <dbReference type="SAM" id="MobiDB-lite"/>
    </source>
</evidence>
<sequence length="72" mass="8258">MKTIISNEMVRKVRHVEHESKEVENGGERNIHTQKGEVKAESGGDRGNGDENRRIIRLANYTFALLCVYILF</sequence>